<dbReference type="AlphaFoldDB" id="A0A8J6NEI1"/>
<proteinExistence type="predicted"/>
<feature type="signal peptide" evidence="1">
    <location>
        <begin position="1"/>
        <end position="21"/>
    </location>
</feature>
<evidence type="ECO:0000313" key="3">
    <source>
        <dbReference type="Proteomes" id="UP000614424"/>
    </source>
</evidence>
<name>A0A8J6NEI1_9BACT</name>
<dbReference type="InterPro" id="IPR036280">
    <property type="entry name" value="Multihaem_cyt_sf"/>
</dbReference>
<protein>
    <recommendedName>
        <fullName evidence="4">Doubled CXXCH motif domain-containing protein</fullName>
    </recommendedName>
</protein>
<comment type="caution">
    <text evidence="2">The sequence shown here is derived from an EMBL/GenBank/DDBJ whole genome shotgun (WGS) entry which is preliminary data.</text>
</comment>
<gene>
    <name evidence="2" type="ORF">H8E41_09230</name>
</gene>
<feature type="chain" id="PRO_5035264689" description="Doubled CXXCH motif domain-containing protein" evidence="1">
    <location>
        <begin position="22"/>
        <end position="137"/>
    </location>
</feature>
<dbReference type="EMBL" id="JACNJZ010000127">
    <property type="protein sequence ID" value="MBC8318077.1"/>
    <property type="molecule type" value="Genomic_DNA"/>
</dbReference>
<organism evidence="2 3">
    <name type="scientific">Candidatus Desulfobia pelagia</name>
    <dbReference type="NCBI Taxonomy" id="2841692"/>
    <lineage>
        <taxon>Bacteria</taxon>
        <taxon>Pseudomonadati</taxon>
        <taxon>Thermodesulfobacteriota</taxon>
        <taxon>Desulfobulbia</taxon>
        <taxon>Desulfobulbales</taxon>
        <taxon>Desulfobulbaceae</taxon>
        <taxon>Candidatus Desulfobia</taxon>
    </lineage>
</organism>
<sequence>MKYFIFLFAALFVCGPLSAIAFPVHDTTDVRCLDCHVSLPFEGVVLSFHEDIPDTCTRCHDDFPCSAHSVGGEFLHPVGVKPTMVIPKDMVLDVNGKVSCITCHVFHEGKKAKEDMNSFYLRRPPGMRFCYACHRKL</sequence>
<dbReference type="Gene3D" id="3.90.10.10">
    <property type="entry name" value="Cytochrome C3"/>
    <property type="match status" value="1"/>
</dbReference>
<evidence type="ECO:0008006" key="4">
    <source>
        <dbReference type="Google" id="ProtNLM"/>
    </source>
</evidence>
<keyword evidence="1" id="KW-0732">Signal</keyword>
<evidence type="ECO:0000256" key="1">
    <source>
        <dbReference type="SAM" id="SignalP"/>
    </source>
</evidence>
<dbReference type="SUPFAM" id="SSF48695">
    <property type="entry name" value="Multiheme cytochromes"/>
    <property type="match status" value="1"/>
</dbReference>
<evidence type="ECO:0000313" key="2">
    <source>
        <dbReference type="EMBL" id="MBC8318077.1"/>
    </source>
</evidence>
<reference evidence="2 3" key="1">
    <citation type="submission" date="2020-08" db="EMBL/GenBank/DDBJ databases">
        <title>Bridging the membrane lipid divide: bacteria of the FCB group superphylum have the potential to synthesize archaeal ether lipids.</title>
        <authorList>
            <person name="Villanueva L."/>
            <person name="Von Meijenfeldt F.A.B."/>
            <person name="Westbye A.B."/>
            <person name="Yadav S."/>
            <person name="Hopmans E.C."/>
            <person name="Dutilh B.E."/>
            <person name="Sinninghe Damste J.S."/>
        </authorList>
    </citation>
    <scope>NUCLEOTIDE SEQUENCE [LARGE SCALE GENOMIC DNA]</scope>
    <source>
        <strain evidence="2">NIOZ-UU47</strain>
    </source>
</reference>
<dbReference type="Proteomes" id="UP000614424">
    <property type="component" value="Unassembled WGS sequence"/>
</dbReference>
<accession>A0A8J6NEI1</accession>